<organism evidence="3">
    <name type="scientific">marine sediment metagenome</name>
    <dbReference type="NCBI Taxonomy" id="412755"/>
    <lineage>
        <taxon>unclassified sequences</taxon>
        <taxon>metagenomes</taxon>
        <taxon>ecological metagenomes</taxon>
    </lineage>
</organism>
<dbReference type="PANTHER" id="PTHR43847:SF1">
    <property type="entry name" value="BLL3993 PROTEIN"/>
    <property type="match status" value="1"/>
</dbReference>
<evidence type="ECO:0000313" key="2">
    <source>
        <dbReference type="EMBL" id="GAG74205.1"/>
    </source>
</evidence>
<dbReference type="EMBL" id="BART01000675">
    <property type="protein sequence ID" value="GAG74205.1"/>
    <property type="molecule type" value="Genomic_DNA"/>
</dbReference>
<evidence type="ECO:0000313" key="3">
    <source>
        <dbReference type="EMBL" id="GAH25982.1"/>
    </source>
</evidence>
<dbReference type="EMBL" id="BARU01000865">
    <property type="protein sequence ID" value="GAH25982.1"/>
    <property type="molecule type" value="Genomic_DNA"/>
</dbReference>
<keyword evidence="1" id="KW-0472">Membrane</keyword>
<sequence>MFLITPIALGSYWAIIPFAILPVILILRILNEEKLLSKNLQGYDEYCQKTRFRIIPFIW</sequence>
<reference evidence="3" key="1">
    <citation type="journal article" date="2014" name="Front. Microbiol.">
        <title>High frequency of phylogenetically diverse reductive dehalogenase-homologous genes in deep subseafloor sedimentary metagenomes.</title>
        <authorList>
            <person name="Kawai M."/>
            <person name="Futagami T."/>
            <person name="Toyoda A."/>
            <person name="Takaki Y."/>
            <person name="Nishi S."/>
            <person name="Hori S."/>
            <person name="Arai W."/>
            <person name="Tsubouchi T."/>
            <person name="Morono Y."/>
            <person name="Uchiyama I."/>
            <person name="Ito T."/>
            <person name="Fujiyama A."/>
            <person name="Inagaki F."/>
            <person name="Takami H."/>
        </authorList>
    </citation>
    <scope>NUCLEOTIDE SEQUENCE</scope>
    <source>
        <strain evidence="3">Expedition CK06-06</strain>
    </source>
</reference>
<proteinExistence type="predicted"/>
<keyword evidence="1" id="KW-0812">Transmembrane</keyword>
<protein>
    <recommendedName>
        <fullName evidence="4">Steroid 5-alpha reductase C-terminal domain-containing protein</fullName>
    </recommendedName>
</protein>
<dbReference type="InterPro" id="IPR052527">
    <property type="entry name" value="Metal_cation-efflux_comp"/>
</dbReference>
<name>X1E0F4_9ZZZZ</name>
<accession>X1E0F4</accession>
<dbReference type="PANTHER" id="PTHR43847">
    <property type="entry name" value="BLL3993 PROTEIN"/>
    <property type="match status" value="1"/>
</dbReference>
<evidence type="ECO:0008006" key="4">
    <source>
        <dbReference type="Google" id="ProtNLM"/>
    </source>
</evidence>
<dbReference type="Gene3D" id="1.20.120.1630">
    <property type="match status" value="1"/>
</dbReference>
<feature type="transmembrane region" description="Helical" evidence="1">
    <location>
        <begin position="12"/>
        <end position="30"/>
    </location>
</feature>
<gene>
    <name evidence="2" type="ORF">S01H4_02913</name>
    <name evidence="3" type="ORF">S03H2_02554</name>
</gene>
<keyword evidence="1" id="KW-1133">Transmembrane helix</keyword>
<comment type="caution">
    <text evidence="3">The sequence shown here is derived from an EMBL/GenBank/DDBJ whole genome shotgun (WGS) entry which is preliminary data.</text>
</comment>
<dbReference type="AlphaFoldDB" id="X1E0F4"/>
<evidence type="ECO:0000256" key="1">
    <source>
        <dbReference type="SAM" id="Phobius"/>
    </source>
</evidence>